<comment type="caution">
    <text evidence="1">The sequence shown here is derived from an EMBL/GenBank/DDBJ whole genome shotgun (WGS) entry which is preliminary data.</text>
</comment>
<sequence>MARFGVHPNFEGKIAFFSHANCCGVALEAGDYAVVDAAALIHHSSQMDATFLQFSHNSLGTFAKNLFITAKAEHHGTFRLIPGGDELFCSFQQRNKLAFNIQCTAAPDVAFGDLAREGRVFPLVQRNCFEGHHVLMGSQQHRVKAGIFAWPGKQQTGIADDLAFHGLVHMRIGLFQHFVQFGPVFHHVICGIFVGDGFDLNERSEMFGALIFVQFQLRDVDRGKVNGIGCFCALDEQVGAYQHKGCQKEQYSKNNYNDG</sequence>
<reference evidence="1" key="1">
    <citation type="submission" date="2019-08" db="EMBL/GenBank/DDBJ databases">
        <authorList>
            <person name="Kucharzyk K."/>
            <person name="Murdoch R.W."/>
            <person name="Higgins S."/>
            <person name="Loffler F."/>
        </authorList>
    </citation>
    <scope>NUCLEOTIDE SEQUENCE</scope>
</reference>
<name>A0A645D169_9ZZZZ</name>
<organism evidence="1">
    <name type="scientific">bioreactor metagenome</name>
    <dbReference type="NCBI Taxonomy" id="1076179"/>
    <lineage>
        <taxon>unclassified sequences</taxon>
        <taxon>metagenomes</taxon>
        <taxon>ecological metagenomes</taxon>
    </lineage>
</organism>
<evidence type="ECO:0000313" key="1">
    <source>
        <dbReference type="EMBL" id="MPM82865.1"/>
    </source>
</evidence>
<proteinExistence type="predicted"/>
<dbReference type="AlphaFoldDB" id="A0A645D169"/>
<gene>
    <name evidence="1" type="ORF">SDC9_129927</name>
</gene>
<protein>
    <submittedName>
        <fullName evidence="1">Uncharacterized protein</fullName>
    </submittedName>
</protein>
<dbReference type="EMBL" id="VSSQ01031817">
    <property type="protein sequence ID" value="MPM82865.1"/>
    <property type="molecule type" value="Genomic_DNA"/>
</dbReference>
<accession>A0A645D169</accession>